<dbReference type="Pfam" id="PF01156">
    <property type="entry name" value="IU_nuc_hydro"/>
    <property type="match status" value="1"/>
</dbReference>
<protein>
    <submittedName>
        <fullName evidence="3">Similar to IUNH: Inosine-uridine preferring nucleoside hydrolase (Crithidia fasciculata)</fullName>
    </submittedName>
</protein>
<evidence type="ECO:0000256" key="1">
    <source>
        <dbReference type="ARBA" id="ARBA00009176"/>
    </source>
</evidence>
<sequence>MEPTPVKEHNHAPNLRLEEERAFVRQLYDRCESRLANTRDIYESLRATYADASRTISWRSQQTNMRRRQQNFIQSLPRVLSLTHLKLCLENDARYDNLTHHSHGSMQLRFRTQNDLGTVAVMGDSELINKFDPNSTMYIGTTNTILPAGLDARETLIIVLLNRNHAFGVSWAFMPDRSEVSFNAALDIACSQIAPLMNPTRIYYDYEQRLNDSLTANIPGATVKGTFLAYANKKNMIKKVIVDCDGGYDDAVSLVLLIDAHKKNIIDLKAITCVAESQALKAAEVRYHGHDGFGDVFTDQVDISKLEKEHAVIAMRKIITENPDQVSVVCLGPLTNVALAVKIYPEILESVKDFFIMGGNSAGQGNTTAQAEFNFYADPESIYILLQCNSKPLWLFPWETCLKSTITMDWRENKLGKLKENKKIKLISTVEDGIYKNKIKREIYRPCDAFCAAALINPKIITHFENCHADIELHGVKTRGFVAIDHLRNNKPNINLVSDLDFQEFKSLMLDSFQE</sequence>
<dbReference type="PANTHER" id="PTHR46190:SF1">
    <property type="entry name" value="SI:CH211-201H21.5"/>
    <property type="match status" value="1"/>
</dbReference>
<gene>
    <name evidence="3" type="ORF">HICCMSTLAB_LOCUS602</name>
</gene>
<dbReference type="AlphaFoldDB" id="A0A8J2H508"/>
<dbReference type="OrthoDB" id="432381at2759"/>
<dbReference type="Gene3D" id="3.90.245.10">
    <property type="entry name" value="Ribonucleoside hydrolase-like"/>
    <property type="match status" value="2"/>
</dbReference>
<dbReference type="InterPro" id="IPR052775">
    <property type="entry name" value="IUN_hydrolase"/>
</dbReference>
<accession>A0A8J2H508</accession>
<reference evidence="3" key="1">
    <citation type="submission" date="2021-04" db="EMBL/GenBank/DDBJ databases">
        <authorList>
            <person name="Chebbi M.A.C M."/>
        </authorList>
    </citation>
    <scope>NUCLEOTIDE SEQUENCE</scope>
</reference>
<name>A0A8J2H508_COTCN</name>
<dbReference type="InterPro" id="IPR036452">
    <property type="entry name" value="Ribo_hydro-like"/>
</dbReference>
<dbReference type="GO" id="GO:0016799">
    <property type="term" value="F:hydrolase activity, hydrolyzing N-glycosyl compounds"/>
    <property type="evidence" value="ECO:0007669"/>
    <property type="project" value="InterPro"/>
</dbReference>
<dbReference type="InterPro" id="IPR001910">
    <property type="entry name" value="Inosine/uridine_hydrolase_dom"/>
</dbReference>
<dbReference type="Proteomes" id="UP000786811">
    <property type="component" value="Unassembled WGS sequence"/>
</dbReference>
<evidence type="ECO:0000259" key="2">
    <source>
        <dbReference type="Pfam" id="PF01156"/>
    </source>
</evidence>
<proteinExistence type="inferred from homology"/>
<comment type="similarity">
    <text evidence="1">Belongs to the IUNH family.</text>
</comment>
<keyword evidence="4" id="KW-1185">Reference proteome</keyword>
<evidence type="ECO:0000313" key="4">
    <source>
        <dbReference type="Proteomes" id="UP000786811"/>
    </source>
</evidence>
<dbReference type="EMBL" id="CAJNRD030001114">
    <property type="protein sequence ID" value="CAG5073783.1"/>
    <property type="molecule type" value="Genomic_DNA"/>
</dbReference>
<evidence type="ECO:0000313" key="3">
    <source>
        <dbReference type="EMBL" id="CAG5073783.1"/>
    </source>
</evidence>
<feature type="domain" description="Inosine/uridine-preferring nucleoside hydrolase" evidence="2">
    <location>
        <begin position="283"/>
        <end position="506"/>
    </location>
</feature>
<dbReference type="SUPFAM" id="SSF53590">
    <property type="entry name" value="Nucleoside hydrolase"/>
    <property type="match status" value="1"/>
</dbReference>
<comment type="caution">
    <text evidence="3">The sequence shown here is derived from an EMBL/GenBank/DDBJ whole genome shotgun (WGS) entry which is preliminary data.</text>
</comment>
<organism evidence="3 4">
    <name type="scientific">Cotesia congregata</name>
    <name type="common">Parasitoid wasp</name>
    <name type="synonym">Apanteles congregatus</name>
    <dbReference type="NCBI Taxonomy" id="51543"/>
    <lineage>
        <taxon>Eukaryota</taxon>
        <taxon>Metazoa</taxon>
        <taxon>Ecdysozoa</taxon>
        <taxon>Arthropoda</taxon>
        <taxon>Hexapoda</taxon>
        <taxon>Insecta</taxon>
        <taxon>Pterygota</taxon>
        <taxon>Neoptera</taxon>
        <taxon>Endopterygota</taxon>
        <taxon>Hymenoptera</taxon>
        <taxon>Apocrita</taxon>
        <taxon>Ichneumonoidea</taxon>
        <taxon>Braconidae</taxon>
        <taxon>Microgastrinae</taxon>
        <taxon>Cotesia</taxon>
    </lineage>
</organism>
<dbReference type="PANTHER" id="PTHR46190">
    <property type="entry name" value="SI:CH211-201H21.5-RELATED"/>
    <property type="match status" value="1"/>
</dbReference>
<keyword evidence="3" id="KW-0378">Hydrolase</keyword>